<feature type="non-terminal residue" evidence="3">
    <location>
        <position position="103"/>
    </location>
</feature>
<accession>A0AA43TSD7</accession>
<keyword evidence="4" id="KW-1185">Reference proteome</keyword>
<keyword evidence="2" id="KW-0472">Membrane</keyword>
<reference evidence="3" key="1">
    <citation type="journal article" date="2023" name="Genome Biol. Evol.">
        <title>First Whole Genome Sequence and Flow Cytometry Genome Size Data for the Lichen-Forming Fungus Ramalina farinacea (Ascomycota).</title>
        <authorList>
            <person name="Llewellyn T."/>
            <person name="Mian S."/>
            <person name="Hill R."/>
            <person name="Leitch I.J."/>
            <person name="Gaya E."/>
        </authorList>
    </citation>
    <scope>NUCLEOTIDE SEQUENCE</scope>
    <source>
        <strain evidence="3">LIQ254RAFAR</strain>
    </source>
</reference>
<keyword evidence="3" id="KW-0012">Acyltransferase</keyword>
<keyword evidence="2" id="KW-1133">Transmembrane helix</keyword>
<dbReference type="EMBL" id="JAPUFD010000001">
    <property type="protein sequence ID" value="MDI1485130.1"/>
    <property type="molecule type" value="Genomic_DNA"/>
</dbReference>
<feature type="transmembrane region" description="Helical" evidence="2">
    <location>
        <begin position="50"/>
        <end position="68"/>
    </location>
</feature>
<keyword evidence="3" id="KW-0808">Transferase</keyword>
<organism evidence="3 4">
    <name type="scientific">Ramalina farinacea</name>
    <dbReference type="NCBI Taxonomy" id="258253"/>
    <lineage>
        <taxon>Eukaryota</taxon>
        <taxon>Fungi</taxon>
        <taxon>Dikarya</taxon>
        <taxon>Ascomycota</taxon>
        <taxon>Pezizomycotina</taxon>
        <taxon>Lecanoromycetes</taxon>
        <taxon>OSLEUM clade</taxon>
        <taxon>Lecanoromycetidae</taxon>
        <taxon>Lecanorales</taxon>
        <taxon>Lecanorineae</taxon>
        <taxon>Ramalinaceae</taxon>
        <taxon>Ramalina</taxon>
    </lineage>
</organism>
<evidence type="ECO:0000313" key="4">
    <source>
        <dbReference type="Proteomes" id="UP001161017"/>
    </source>
</evidence>
<evidence type="ECO:0000313" key="3">
    <source>
        <dbReference type="EMBL" id="MDI1485130.1"/>
    </source>
</evidence>
<evidence type="ECO:0000256" key="1">
    <source>
        <dbReference type="SAM" id="MobiDB-lite"/>
    </source>
</evidence>
<gene>
    <name evidence="3" type="primary">LRO1</name>
    <name evidence="3" type="ORF">OHK93_000265</name>
</gene>
<dbReference type="AlphaFoldDB" id="A0AA43TSD7"/>
<feature type="region of interest" description="Disordered" evidence="1">
    <location>
        <begin position="1"/>
        <end position="28"/>
    </location>
</feature>
<feature type="compositionally biased region" description="Basic and acidic residues" evidence="1">
    <location>
        <begin position="16"/>
        <end position="27"/>
    </location>
</feature>
<dbReference type="Proteomes" id="UP001161017">
    <property type="component" value="Unassembled WGS sequence"/>
</dbReference>
<dbReference type="EC" id="2.3.1.158" evidence="3"/>
<dbReference type="GO" id="GO:0046027">
    <property type="term" value="F:phospholipid:diacylglycerol acyltransferase activity"/>
    <property type="evidence" value="ECO:0007669"/>
    <property type="project" value="UniProtKB-EC"/>
</dbReference>
<name>A0AA43TSD7_9LECA</name>
<comment type="caution">
    <text evidence="3">The sequence shown here is derived from an EMBL/GenBank/DDBJ whole genome shotgun (WGS) entry which is preliminary data.</text>
</comment>
<keyword evidence="2" id="KW-0812">Transmembrane</keyword>
<protein>
    <submittedName>
        <fullName evidence="3">Phospholipid:diacylglycerol acyltransferase</fullName>
        <ecNumber evidence="3">2.3.1.158</ecNumber>
    </submittedName>
</protein>
<evidence type="ECO:0000256" key="2">
    <source>
        <dbReference type="SAM" id="Phobius"/>
    </source>
</evidence>
<sequence length="103" mass="11451">MSTLRRRMLGDSSNDPSRDPSPAKDGEPVTVIPQKHLEYLKSKRRRRSTWIIFGLGGLFGVVLAAFFAQHNDVINLEGLVDFNLDSLIDVIPAGIMKDAKDIT</sequence>
<proteinExistence type="predicted"/>